<evidence type="ECO:0000256" key="7">
    <source>
        <dbReference type="RuleBase" id="RU000492"/>
    </source>
</evidence>
<dbReference type="InterPro" id="IPR050079">
    <property type="entry name" value="DEAD_box_RNA_helicase"/>
</dbReference>
<comment type="caution">
    <text evidence="11">The sequence shown here is derived from an EMBL/GenBank/DDBJ whole genome shotgun (WGS) entry which is preliminary data.</text>
</comment>
<dbReference type="PROSITE" id="PS00039">
    <property type="entry name" value="DEAD_ATP_HELICASE"/>
    <property type="match status" value="1"/>
</dbReference>
<dbReference type="InterPro" id="IPR044742">
    <property type="entry name" value="DEAD/DEAH_RhlB"/>
</dbReference>
<accession>A0ABR7EH66</accession>
<dbReference type="Pfam" id="PF00271">
    <property type="entry name" value="Helicase_C"/>
    <property type="match status" value="1"/>
</dbReference>
<dbReference type="PANTHER" id="PTHR47959:SF1">
    <property type="entry name" value="ATP-DEPENDENT RNA HELICASE DBPA"/>
    <property type="match status" value="1"/>
</dbReference>
<dbReference type="InterPro" id="IPR011545">
    <property type="entry name" value="DEAD/DEAH_box_helicase_dom"/>
</dbReference>
<evidence type="ECO:0000313" key="11">
    <source>
        <dbReference type="EMBL" id="MBC5648696.1"/>
    </source>
</evidence>
<evidence type="ECO:0000313" key="12">
    <source>
        <dbReference type="Proteomes" id="UP000606889"/>
    </source>
</evidence>
<keyword evidence="2 7" id="KW-0378">Hydrolase</keyword>
<dbReference type="SUPFAM" id="SSF52540">
    <property type="entry name" value="P-loop containing nucleoside triphosphate hydrolases"/>
    <property type="match status" value="1"/>
</dbReference>
<evidence type="ECO:0000259" key="8">
    <source>
        <dbReference type="PROSITE" id="PS51192"/>
    </source>
</evidence>
<dbReference type="PROSITE" id="PS51195">
    <property type="entry name" value="Q_MOTIF"/>
    <property type="match status" value="1"/>
</dbReference>
<dbReference type="InterPro" id="IPR014014">
    <property type="entry name" value="RNA_helicase_DEAD_Q_motif"/>
</dbReference>
<gene>
    <name evidence="11" type="ORF">H8S18_10135</name>
</gene>
<dbReference type="CDD" id="cd18787">
    <property type="entry name" value="SF2_C_DEAD"/>
    <property type="match status" value="1"/>
</dbReference>
<evidence type="ECO:0000259" key="9">
    <source>
        <dbReference type="PROSITE" id="PS51194"/>
    </source>
</evidence>
<dbReference type="RefSeq" id="WP_186858192.1">
    <property type="nucleotide sequence ID" value="NZ_JACOON010000005.1"/>
</dbReference>
<name>A0ABR7EH66_9FIRM</name>
<dbReference type="Proteomes" id="UP000606889">
    <property type="component" value="Unassembled WGS sequence"/>
</dbReference>
<keyword evidence="4 7" id="KW-0067">ATP-binding</keyword>
<evidence type="ECO:0000259" key="10">
    <source>
        <dbReference type="PROSITE" id="PS51195"/>
    </source>
</evidence>
<evidence type="ECO:0000256" key="2">
    <source>
        <dbReference type="ARBA" id="ARBA00022801"/>
    </source>
</evidence>
<dbReference type="SMART" id="SM00487">
    <property type="entry name" value="DEXDc"/>
    <property type="match status" value="1"/>
</dbReference>
<comment type="similarity">
    <text evidence="5 7">Belongs to the DEAD box helicase family.</text>
</comment>
<feature type="domain" description="DEAD-box RNA helicase Q" evidence="10">
    <location>
        <begin position="1"/>
        <end position="28"/>
    </location>
</feature>
<proteinExistence type="inferred from homology"/>
<dbReference type="EMBL" id="JACOON010000005">
    <property type="protein sequence ID" value="MBC5648696.1"/>
    <property type="molecule type" value="Genomic_DNA"/>
</dbReference>
<organism evidence="11 12">
    <name type="scientific">Christensenella tenuis</name>
    <dbReference type="NCBI Taxonomy" id="2763033"/>
    <lineage>
        <taxon>Bacteria</taxon>
        <taxon>Bacillati</taxon>
        <taxon>Bacillota</taxon>
        <taxon>Clostridia</taxon>
        <taxon>Christensenellales</taxon>
        <taxon>Christensenellaceae</taxon>
        <taxon>Christensenella</taxon>
    </lineage>
</organism>
<keyword evidence="3 7" id="KW-0347">Helicase</keyword>
<feature type="domain" description="Helicase ATP-binding" evidence="8">
    <location>
        <begin position="31"/>
        <end position="202"/>
    </location>
</feature>
<dbReference type="InterPro" id="IPR027417">
    <property type="entry name" value="P-loop_NTPase"/>
</dbReference>
<evidence type="ECO:0000256" key="6">
    <source>
        <dbReference type="PROSITE-ProRule" id="PRU00552"/>
    </source>
</evidence>
<evidence type="ECO:0000256" key="4">
    <source>
        <dbReference type="ARBA" id="ARBA00022840"/>
    </source>
</evidence>
<dbReference type="GO" id="GO:0004386">
    <property type="term" value="F:helicase activity"/>
    <property type="evidence" value="ECO:0007669"/>
    <property type="project" value="UniProtKB-KW"/>
</dbReference>
<reference evidence="11 12" key="1">
    <citation type="submission" date="2020-08" db="EMBL/GenBank/DDBJ databases">
        <title>Genome public.</title>
        <authorList>
            <person name="Liu C."/>
            <person name="Sun Q."/>
        </authorList>
    </citation>
    <scope>NUCLEOTIDE SEQUENCE [LARGE SCALE GENOMIC DNA]</scope>
    <source>
        <strain evidence="11 12">NSJ-35</strain>
    </source>
</reference>
<dbReference type="Pfam" id="PF00270">
    <property type="entry name" value="DEAD"/>
    <property type="match status" value="1"/>
</dbReference>
<evidence type="ECO:0000256" key="3">
    <source>
        <dbReference type="ARBA" id="ARBA00022806"/>
    </source>
</evidence>
<dbReference type="Gene3D" id="3.40.50.300">
    <property type="entry name" value="P-loop containing nucleotide triphosphate hydrolases"/>
    <property type="match status" value="2"/>
</dbReference>
<dbReference type="PROSITE" id="PS51192">
    <property type="entry name" value="HELICASE_ATP_BIND_1"/>
    <property type="match status" value="1"/>
</dbReference>
<dbReference type="InterPro" id="IPR014001">
    <property type="entry name" value="Helicase_ATP-bd"/>
</dbReference>
<feature type="domain" description="Helicase C-terminal" evidence="9">
    <location>
        <begin position="213"/>
        <end position="374"/>
    </location>
</feature>
<evidence type="ECO:0000256" key="1">
    <source>
        <dbReference type="ARBA" id="ARBA00022741"/>
    </source>
</evidence>
<sequence>MSFSIQLSKEMNKTLHRIGYTKPTPIQEQTLPALLEKKDLIGLAQTGTGKTAAFMIPILENIFPPNRKVQALILCPTRELAMQTAKVATKLSAHLRGVRTVSVYGGQPAGIQIKALRAGAQVVVGTPGRLKDLINRRVLKLKNVRTVVMDEADEMLDYGFLGDMKEILSAVPEQRQTMLFSATMNREVTAIAKQFQKDPVRIKIGEQNRPVETVAQAYMQTKRKSNAVCGLIGRFNPRLTLVFCNTKRKVKELQKELTYRGLASACLHGDMRQKERDTIMNTFRKGKTKVLVATDVAARGIDIERIDMVINYDVPDKPDYYVHRIGRTGRAGKDGKAYTLVTPREHGKIKDLERKLHIRIMREKNEEEAKTQAV</sequence>
<dbReference type="CDD" id="cd00268">
    <property type="entry name" value="DEADc"/>
    <property type="match status" value="1"/>
</dbReference>
<dbReference type="InterPro" id="IPR000629">
    <property type="entry name" value="RNA-helicase_DEAD-box_CS"/>
</dbReference>
<evidence type="ECO:0000256" key="5">
    <source>
        <dbReference type="ARBA" id="ARBA00038437"/>
    </source>
</evidence>
<dbReference type="PANTHER" id="PTHR47959">
    <property type="entry name" value="ATP-DEPENDENT RNA HELICASE RHLE-RELATED"/>
    <property type="match status" value="1"/>
</dbReference>
<protein>
    <submittedName>
        <fullName evidence="11">DEAD/DEAH box helicase</fullName>
    </submittedName>
</protein>
<keyword evidence="12" id="KW-1185">Reference proteome</keyword>
<dbReference type="PROSITE" id="PS51194">
    <property type="entry name" value="HELICASE_CTER"/>
    <property type="match status" value="1"/>
</dbReference>
<dbReference type="InterPro" id="IPR001650">
    <property type="entry name" value="Helicase_C-like"/>
</dbReference>
<dbReference type="SMART" id="SM00490">
    <property type="entry name" value="HELICc"/>
    <property type="match status" value="1"/>
</dbReference>
<keyword evidence="1 7" id="KW-0547">Nucleotide-binding</keyword>
<feature type="short sequence motif" description="Q motif" evidence="6">
    <location>
        <begin position="1"/>
        <end position="28"/>
    </location>
</feature>